<dbReference type="OrthoDB" id="637699at2"/>
<reference evidence="3" key="1">
    <citation type="submission" date="2016-10" db="EMBL/GenBank/DDBJ databases">
        <authorList>
            <person name="Varghese N."/>
            <person name="Submissions S."/>
        </authorList>
    </citation>
    <scope>NUCLEOTIDE SEQUENCE [LARGE SCALE GENOMIC DNA]</scope>
    <source>
        <strain evidence="3">DS-12</strain>
    </source>
</reference>
<keyword evidence="1" id="KW-0732">Signal</keyword>
<dbReference type="EMBL" id="FOVI01000056">
    <property type="protein sequence ID" value="SFO40848.1"/>
    <property type="molecule type" value="Genomic_DNA"/>
</dbReference>
<evidence type="ECO:0000313" key="2">
    <source>
        <dbReference type="EMBL" id="SFO40848.1"/>
    </source>
</evidence>
<name>A0A1I5GXU0_9FLAO</name>
<accession>A0A1I5GXU0</accession>
<organism evidence="2 3">
    <name type="scientific">Paenimyroides ummariense</name>
    <dbReference type="NCBI Taxonomy" id="913024"/>
    <lineage>
        <taxon>Bacteria</taxon>
        <taxon>Pseudomonadati</taxon>
        <taxon>Bacteroidota</taxon>
        <taxon>Flavobacteriia</taxon>
        <taxon>Flavobacteriales</taxon>
        <taxon>Flavobacteriaceae</taxon>
        <taxon>Paenimyroides</taxon>
    </lineage>
</organism>
<feature type="signal peptide" evidence="1">
    <location>
        <begin position="1"/>
        <end position="20"/>
    </location>
</feature>
<sequence length="266" mass="30038">MFKKLLCIVSFVLLPLLSVAQDADQEYELRSNEKEGWIINKKGEKIEGVLRLMGSEDSPWVNQQKVRFIAKSDIDPSKKRQKLKVLDVDDLKGYAAYDGDVLREFELIKYTNVRESSRGGSGIGGSIKSIKNLSNSNHIAEVMIKGPITVYRLYGLPTAVAVGNKQVQEMEDDLKRLRSTPSILVSKNGGKIEELNSSDMKKLTEDCEYVRAKMLNKKYTSYDPDKEEKKRSKMGALLKSEMELDGEKIQKMALEILTDYNANCGK</sequence>
<proteinExistence type="predicted"/>
<evidence type="ECO:0000256" key="1">
    <source>
        <dbReference type="SAM" id="SignalP"/>
    </source>
</evidence>
<gene>
    <name evidence="2" type="ORF">SAMN05421741_1562</name>
</gene>
<protein>
    <recommendedName>
        <fullName evidence="4">GLPGLI family protein</fullName>
    </recommendedName>
</protein>
<evidence type="ECO:0008006" key="4">
    <source>
        <dbReference type="Google" id="ProtNLM"/>
    </source>
</evidence>
<dbReference type="STRING" id="913024.SAMN05421741_1562"/>
<evidence type="ECO:0000313" key="3">
    <source>
        <dbReference type="Proteomes" id="UP000199036"/>
    </source>
</evidence>
<dbReference type="AlphaFoldDB" id="A0A1I5GXU0"/>
<feature type="chain" id="PRO_5011613110" description="GLPGLI family protein" evidence="1">
    <location>
        <begin position="21"/>
        <end position="266"/>
    </location>
</feature>
<keyword evidence="3" id="KW-1185">Reference proteome</keyword>
<dbReference type="Proteomes" id="UP000199036">
    <property type="component" value="Unassembled WGS sequence"/>
</dbReference>